<feature type="signal peptide" evidence="5">
    <location>
        <begin position="1"/>
        <end position="20"/>
    </location>
</feature>
<dbReference type="GO" id="GO:0005576">
    <property type="term" value="C:extracellular region"/>
    <property type="evidence" value="ECO:0007669"/>
    <property type="project" value="UniProtKB-SubCell"/>
</dbReference>
<name>A0A1I7TJ29_9PELO</name>
<protein>
    <submittedName>
        <fullName evidence="7">Transthyretin-like family protein</fullName>
    </submittedName>
</protein>
<dbReference type="STRING" id="1561998.A0A1I7TJ29"/>
<accession>A0A1I7TJ29</accession>
<dbReference type="GO" id="GO:0009986">
    <property type="term" value="C:cell surface"/>
    <property type="evidence" value="ECO:0007669"/>
    <property type="project" value="InterPro"/>
</dbReference>
<reference evidence="7" key="1">
    <citation type="submission" date="2016-11" db="UniProtKB">
        <authorList>
            <consortium name="WormBaseParasite"/>
        </authorList>
    </citation>
    <scope>IDENTIFICATION</scope>
</reference>
<dbReference type="Proteomes" id="UP000095282">
    <property type="component" value="Unplaced"/>
</dbReference>
<evidence type="ECO:0000313" key="6">
    <source>
        <dbReference type="Proteomes" id="UP000095282"/>
    </source>
</evidence>
<keyword evidence="4 5" id="KW-0732">Signal</keyword>
<dbReference type="Gene3D" id="2.60.40.3330">
    <property type="match status" value="1"/>
</dbReference>
<evidence type="ECO:0000313" key="7">
    <source>
        <dbReference type="WBParaSite" id="Csp11.Scaffold626.g6420.t2"/>
    </source>
</evidence>
<sequence>MIWNFYTVGVCVLTIAMVASAPEKPTGMQNYRVKGIFKCGSEPAKNVQVKLIDDDFGSDPDDDLGSKFTDANGYFELEGHTTELTTIDPHLKVYHDCDDGINPCQRRWKFELPNNYIYLRNETAKTLDIGIWNLEGVHPGETRDCNH</sequence>
<dbReference type="WBParaSite" id="Csp11.Scaffold626.g6420.t2">
    <property type="protein sequence ID" value="Csp11.Scaffold626.g6420.t2"/>
    <property type="gene ID" value="Csp11.Scaffold626.g6420"/>
</dbReference>
<dbReference type="PANTHER" id="PTHR21700:SF114">
    <property type="entry name" value="TRANSTHYRETIN-LIKE FAMILY PROTEIN"/>
    <property type="match status" value="1"/>
</dbReference>
<dbReference type="InterPro" id="IPR001534">
    <property type="entry name" value="Transthyretin-like"/>
</dbReference>
<keyword evidence="3" id="KW-0964">Secreted</keyword>
<dbReference type="AlphaFoldDB" id="A0A1I7TJ29"/>
<comment type="similarity">
    <text evidence="2">Belongs to the nematode transthyretin-like family.</text>
</comment>
<comment type="subcellular location">
    <subcellularLocation>
        <location evidence="1">Secreted</location>
    </subcellularLocation>
</comment>
<evidence type="ECO:0000256" key="4">
    <source>
        <dbReference type="ARBA" id="ARBA00022729"/>
    </source>
</evidence>
<evidence type="ECO:0000256" key="3">
    <source>
        <dbReference type="ARBA" id="ARBA00022525"/>
    </source>
</evidence>
<evidence type="ECO:0000256" key="1">
    <source>
        <dbReference type="ARBA" id="ARBA00004613"/>
    </source>
</evidence>
<dbReference type="Pfam" id="PF01060">
    <property type="entry name" value="TTR-52"/>
    <property type="match status" value="1"/>
</dbReference>
<proteinExistence type="inferred from homology"/>
<keyword evidence="6" id="KW-1185">Reference proteome</keyword>
<evidence type="ECO:0000256" key="2">
    <source>
        <dbReference type="ARBA" id="ARBA00010112"/>
    </source>
</evidence>
<dbReference type="PANTHER" id="PTHR21700">
    <property type="entry name" value="TRANSTHYRETIN-LIKE FAMILY PROTEIN-RELATED"/>
    <property type="match status" value="1"/>
</dbReference>
<organism evidence="6 7">
    <name type="scientific">Caenorhabditis tropicalis</name>
    <dbReference type="NCBI Taxonomy" id="1561998"/>
    <lineage>
        <taxon>Eukaryota</taxon>
        <taxon>Metazoa</taxon>
        <taxon>Ecdysozoa</taxon>
        <taxon>Nematoda</taxon>
        <taxon>Chromadorea</taxon>
        <taxon>Rhabditida</taxon>
        <taxon>Rhabditina</taxon>
        <taxon>Rhabditomorpha</taxon>
        <taxon>Rhabditoidea</taxon>
        <taxon>Rhabditidae</taxon>
        <taxon>Peloderinae</taxon>
        <taxon>Caenorhabditis</taxon>
    </lineage>
</organism>
<feature type="chain" id="PRO_5009307580" evidence="5">
    <location>
        <begin position="21"/>
        <end position="147"/>
    </location>
</feature>
<dbReference type="InterPro" id="IPR038479">
    <property type="entry name" value="Transthyretin-like_sf"/>
</dbReference>
<evidence type="ECO:0000256" key="5">
    <source>
        <dbReference type="SAM" id="SignalP"/>
    </source>
</evidence>